<evidence type="ECO:0000259" key="8">
    <source>
        <dbReference type="PROSITE" id="PS50928"/>
    </source>
</evidence>
<comment type="similarity">
    <text evidence="7">Belongs to the binding-protein-dependent transport system permease family.</text>
</comment>
<evidence type="ECO:0000256" key="7">
    <source>
        <dbReference type="RuleBase" id="RU363032"/>
    </source>
</evidence>
<dbReference type="Gene3D" id="1.10.3720.10">
    <property type="entry name" value="MetI-like"/>
    <property type="match status" value="1"/>
</dbReference>
<evidence type="ECO:0000313" key="9">
    <source>
        <dbReference type="EMBL" id="HHP81455.1"/>
    </source>
</evidence>
<comment type="subcellular location">
    <subcellularLocation>
        <location evidence="1 7">Cell membrane</location>
        <topology evidence="1 7">Multi-pass membrane protein</topology>
    </subcellularLocation>
</comment>
<gene>
    <name evidence="9" type="ORF">ENM84_02190</name>
</gene>
<feature type="transmembrane region" description="Helical" evidence="7">
    <location>
        <begin position="298"/>
        <end position="324"/>
    </location>
</feature>
<protein>
    <submittedName>
        <fullName evidence="9">ABC transporter permease</fullName>
    </submittedName>
</protein>
<dbReference type="EMBL" id="DRZI01000086">
    <property type="protein sequence ID" value="HHP81455.1"/>
    <property type="molecule type" value="Genomic_DNA"/>
</dbReference>
<accession>A0A7C5TGU7</accession>
<evidence type="ECO:0000256" key="3">
    <source>
        <dbReference type="ARBA" id="ARBA00022475"/>
    </source>
</evidence>
<dbReference type="PROSITE" id="PS50928">
    <property type="entry name" value="ABC_TM1"/>
    <property type="match status" value="1"/>
</dbReference>
<proteinExistence type="inferred from homology"/>
<dbReference type="InterPro" id="IPR035906">
    <property type="entry name" value="MetI-like_sf"/>
</dbReference>
<dbReference type="InterPro" id="IPR000515">
    <property type="entry name" value="MetI-like"/>
</dbReference>
<feature type="transmembrane region" description="Helical" evidence="7">
    <location>
        <begin position="111"/>
        <end position="136"/>
    </location>
</feature>
<keyword evidence="6 7" id="KW-0472">Membrane</keyword>
<evidence type="ECO:0000256" key="1">
    <source>
        <dbReference type="ARBA" id="ARBA00004651"/>
    </source>
</evidence>
<evidence type="ECO:0000256" key="2">
    <source>
        <dbReference type="ARBA" id="ARBA00022448"/>
    </source>
</evidence>
<name>A0A7C5TGU7_9CREN</name>
<dbReference type="AlphaFoldDB" id="A0A7C5TGU7"/>
<dbReference type="PANTHER" id="PTHR43163">
    <property type="entry name" value="DIPEPTIDE TRANSPORT SYSTEM PERMEASE PROTEIN DPPB-RELATED"/>
    <property type="match status" value="1"/>
</dbReference>
<reference evidence="9" key="1">
    <citation type="journal article" date="2020" name="mSystems">
        <title>Genome- and Community-Level Interaction Insights into Carbon Utilization and Element Cycling Functions of Hydrothermarchaeota in Hydrothermal Sediment.</title>
        <authorList>
            <person name="Zhou Z."/>
            <person name="Liu Y."/>
            <person name="Xu W."/>
            <person name="Pan J."/>
            <person name="Luo Z.H."/>
            <person name="Li M."/>
        </authorList>
    </citation>
    <scope>NUCLEOTIDE SEQUENCE [LARGE SCALE GENOMIC DNA]</scope>
    <source>
        <strain evidence="9">SpSt-1121</strain>
    </source>
</reference>
<evidence type="ECO:0000256" key="4">
    <source>
        <dbReference type="ARBA" id="ARBA00022692"/>
    </source>
</evidence>
<comment type="caution">
    <text evidence="9">The sequence shown here is derived from an EMBL/GenBank/DDBJ whole genome shotgun (WGS) entry which is preliminary data.</text>
</comment>
<organism evidence="9">
    <name type="scientific">Ignisphaera aggregans</name>
    <dbReference type="NCBI Taxonomy" id="334771"/>
    <lineage>
        <taxon>Archaea</taxon>
        <taxon>Thermoproteota</taxon>
        <taxon>Thermoprotei</taxon>
        <taxon>Desulfurococcales</taxon>
        <taxon>Desulfurococcaceae</taxon>
        <taxon>Ignisphaera</taxon>
    </lineage>
</organism>
<evidence type="ECO:0000256" key="5">
    <source>
        <dbReference type="ARBA" id="ARBA00022989"/>
    </source>
</evidence>
<keyword evidence="3" id="KW-1003">Cell membrane</keyword>
<keyword evidence="5 7" id="KW-1133">Transmembrane helix</keyword>
<evidence type="ECO:0000256" key="6">
    <source>
        <dbReference type="ARBA" id="ARBA00023136"/>
    </source>
</evidence>
<feature type="transmembrane region" description="Helical" evidence="7">
    <location>
        <begin position="12"/>
        <end position="33"/>
    </location>
</feature>
<dbReference type="SUPFAM" id="SSF161098">
    <property type="entry name" value="MetI-like"/>
    <property type="match status" value="1"/>
</dbReference>
<keyword evidence="2 7" id="KW-0813">Transport</keyword>
<feature type="domain" description="ABC transmembrane type-1" evidence="8">
    <location>
        <begin position="109"/>
        <end position="321"/>
    </location>
</feature>
<dbReference type="GO" id="GO:0055085">
    <property type="term" value="P:transmembrane transport"/>
    <property type="evidence" value="ECO:0007669"/>
    <property type="project" value="InterPro"/>
</dbReference>
<dbReference type="PANTHER" id="PTHR43163:SF6">
    <property type="entry name" value="DIPEPTIDE TRANSPORT SYSTEM PERMEASE PROTEIN DPPB-RELATED"/>
    <property type="match status" value="1"/>
</dbReference>
<feature type="transmembrane region" description="Helical" evidence="7">
    <location>
        <begin position="156"/>
        <end position="179"/>
    </location>
</feature>
<dbReference type="Pfam" id="PF00528">
    <property type="entry name" value="BPD_transp_1"/>
    <property type="match status" value="1"/>
</dbReference>
<keyword evidence="4 7" id="KW-0812">Transmembrane</keyword>
<dbReference type="GO" id="GO:0005886">
    <property type="term" value="C:plasma membrane"/>
    <property type="evidence" value="ECO:0007669"/>
    <property type="project" value="UniProtKB-SubCell"/>
</dbReference>
<sequence length="333" mass="37840">MHPIVKYVVQRFLRMLLTIWIGLTLVFIVSRLMPFNPADILVARILALGTRLRAEEIEAMRNTIYSLFGLGKPIYIQYFEFLYRYLVGDMGPSFTYFPTKVSEVIAVALPYTIFLLLLASITSWVIGNVIGVVAALSRRERLSRAVEYTILSIQPIPFAVFALAYLIFYVLVLRLSIPAGEVLYGKPFWYIIRSMFQRSLPPLTAMLIWNWMGNFLSMKSLAIKLKNEDFIDYAKLRGASRLVIVQYVARNAIVPQFTYLLLGLGMMFTGNALVEYLFSYPGIGILFVTSIVNADYNLMLGIAYMSIVGVAIAAFLLDIIYPLIDPRIRYPGQ</sequence>